<dbReference type="InterPro" id="IPR005302">
    <property type="entry name" value="MoCF_Sase_C"/>
</dbReference>
<evidence type="ECO:0000313" key="3">
    <source>
        <dbReference type="Proteomes" id="UP001433638"/>
    </source>
</evidence>
<dbReference type="SUPFAM" id="SSF50800">
    <property type="entry name" value="PK beta-barrel domain-like"/>
    <property type="match status" value="1"/>
</dbReference>
<comment type="caution">
    <text evidence="2">The sequence shown here is derived from an EMBL/GenBank/DDBJ whole genome shotgun (WGS) entry which is preliminary data.</text>
</comment>
<reference evidence="2" key="1">
    <citation type="submission" date="2024-06" db="EMBL/GenBank/DDBJ databases">
        <title>Genome sequence of Vogesella sp. MAHUQ-64.</title>
        <authorList>
            <person name="Huq M.A."/>
        </authorList>
    </citation>
    <scope>NUCLEOTIDE SEQUENCE</scope>
    <source>
        <strain evidence="2">MAHUQ-64</strain>
    </source>
</reference>
<gene>
    <name evidence="2" type="ORF">ABNW52_05270</name>
</gene>
<dbReference type="Proteomes" id="UP001433638">
    <property type="component" value="Unassembled WGS sequence"/>
</dbReference>
<dbReference type="PANTHER" id="PTHR14237">
    <property type="entry name" value="MOLYBDOPTERIN COFACTOR SULFURASE MOSC"/>
    <property type="match status" value="1"/>
</dbReference>
<feature type="domain" description="MOSC" evidence="1">
    <location>
        <begin position="117"/>
        <end position="259"/>
    </location>
</feature>
<keyword evidence="3" id="KW-1185">Reference proteome</keyword>
<dbReference type="EMBL" id="JBEFLD010000002">
    <property type="protein sequence ID" value="MEQ6290025.1"/>
    <property type="molecule type" value="Genomic_DNA"/>
</dbReference>
<evidence type="ECO:0000259" key="1">
    <source>
        <dbReference type="PROSITE" id="PS51340"/>
    </source>
</evidence>
<organism evidence="2 3">
    <name type="scientific">Vogesella oryzagri</name>
    <dbReference type="NCBI Taxonomy" id="3160864"/>
    <lineage>
        <taxon>Bacteria</taxon>
        <taxon>Pseudomonadati</taxon>
        <taxon>Pseudomonadota</taxon>
        <taxon>Betaproteobacteria</taxon>
        <taxon>Neisseriales</taxon>
        <taxon>Chromobacteriaceae</taxon>
        <taxon>Vogesella</taxon>
    </lineage>
</organism>
<protein>
    <submittedName>
        <fullName evidence="2">MOSC N-terminal beta barrel domain-containing protein</fullName>
    </submittedName>
</protein>
<sequence>MQLSQLYIHPLKSCRGIAVPQAEVLPQGLVHDRVWLLVRPDGSQITARTHHRLVLMEVQQLPGGDWQFQAPGAGAFTTRSQLFTRPQRAQVWKSEFTALGGDAAADAWFSAWLGEPLQLLWLGDSTRRFKDSEQPLSFADGAPFLLISEASLDDLNQRLAAPVSMRQFRPNLVVQGAFPFEEDEWQRLRIGEVEFEVVSRCTRCIFTTIDPHTAQPHAEKQPLATLMGYRRMPEGVCFGVNLVARSSGRVQLGDAVEVLASEVAFD</sequence>
<dbReference type="PANTHER" id="PTHR14237:SF19">
    <property type="entry name" value="MITOCHONDRIAL AMIDOXIME REDUCING COMPONENT 1"/>
    <property type="match status" value="1"/>
</dbReference>
<dbReference type="InterPro" id="IPR005303">
    <property type="entry name" value="MOCOS_middle"/>
</dbReference>
<evidence type="ECO:0000313" key="2">
    <source>
        <dbReference type="EMBL" id="MEQ6290025.1"/>
    </source>
</evidence>
<dbReference type="Gene3D" id="2.40.33.20">
    <property type="entry name" value="PK beta-barrel domain-like"/>
    <property type="match status" value="1"/>
</dbReference>
<dbReference type="RefSeq" id="WP_349585001.1">
    <property type="nucleotide sequence ID" value="NZ_JBEFLD010000002.1"/>
</dbReference>
<name>A0ABV1M2Z6_9NEIS</name>
<proteinExistence type="predicted"/>
<dbReference type="InterPro" id="IPR011037">
    <property type="entry name" value="Pyrv_Knase-like_insert_dom_sf"/>
</dbReference>
<dbReference type="Pfam" id="PF03473">
    <property type="entry name" value="MOSC"/>
    <property type="match status" value="1"/>
</dbReference>
<dbReference type="Pfam" id="PF03476">
    <property type="entry name" value="MOSC_N"/>
    <property type="match status" value="1"/>
</dbReference>
<dbReference type="SUPFAM" id="SSF141673">
    <property type="entry name" value="MOSC N-terminal domain-like"/>
    <property type="match status" value="1"/>
</dbReference>
<accession>A0ABV1M2Z6</accession>
<dbReference type="PROSITE" id="PS51340">
    <property type="entry name" value="MOSC"/>
    <property type="match status" value="1"/>
</dbReference>